<dbReference type="PANTHER" id="PTHR46063:SF1">
    <property type="entry name" value="KELCH DOMAIN-CONTAINING PROTEIN 4"/>
    <property type="match status" value="1"/>
</dbReference>
<sequence>MVLDLSSPKLEWVRLSGTARSTPKADNFCPGPRRSAACWTNQEQDRIYIMFGLADRQNARLNPQKAELHGEDASYPYDDLWSWSITGGEWRRERMSGNCPCPRSEMACALSPKLNKTIFFGGYSPCLPTIFQEIEGREEMCPFSYYADTFIYEPSLSPDARSNWRQVITRGFPTYRAHAQLFADPETGKIFLFGGYANADYISYRKRPMCRAFNDLWQLKLDVPGGYFEGVDMEEESRTAGVGQLQRCFTCGNTGHWKKCGGSCKGHAFFCDQQCQKEGWKEHRRMHQCAKV</sequence>
<evidence type="ECO:0008006" key="3">
    <source>
        <dbReference type="Google" id="ProtNLM"/>
    </source>
</evidence>
<organism evidence="1 2">
    <name type="scientific">Jaapia argillacea MUCL 33604</name>
    <dbReference type="NCBI Taxonomy" id="933084"/>
    <lineage>
        <taxon>Eukaryota</taxon>
        <taxon>Fungi</taxon>
        <taxon>Dikarya</taxon>
        <taxon>Basidiomycota</taxon>
        <taxon>Agaricomycotina</taxon>
        <taxon>Agaricomycetes</taxon>
        <taxon>Agaricomycetidae</taxon>
        <taxon>Jaapiales</taxon>
        <taxon>Jaapiaceae</taxon>
        <taxon>Jaapia</taxon>
    </lineage>
</organism>
<dbReference type="EMBL" id="KL197736">
    <property type="protein sequence ID" value="KDQ52947.1"/>
    <property type="molecule type" value="Genomic_DNA"/>
</dbReference>
<keyword evidence="2" id="KW-1185">Reference proteome</keyword>
<protein>
    <recommendedName>
        <fullName evidence="3">MYND-type domain-containing protein</fullName>
    </recommendedName>
</protein>
<dbReference type="SUPFAM" id="SSF50965">
    <property type="entry name" value="Galactose oxidase, central domain"/>
    <property type="match status" value="1"/>
</dbReference>
<dbReference type="InterPro" id="IPR015915">
    <property type="entry name" value="Kelch-typ_b-propeller"/>
</dbReference>
<dbReference type="OrthoDB" id="432528at2759"/>
<accession>A0A067PNS3</accession>
<evidence type="ECO:0000313" key="2">
    <source>
        <dbReference type="Proteomes" id="UP000027265"/>
    </source>
</evidence>
<proteinExistence type="predicted"/>
<dbReference type="Proteomes" id="UP000027265">
    <property type="component" value="Unassembled WGS sequence"/>
</dbReference>
<dbReference type="HOGENOM" id="CLU_912375_0_0_1"/>
<dbReference type="PANTHER" id="PTHR46063">
    <property type="entry name" value="KELCH DOMAIN-CONTAINING PROTEIN"/>
    <property type="match status" value="1"/>
</dbReference>
<dbReference type="InterPro" id="IPR011043">
    <property type="entry name" value="Gal_Oxase/kelch_b-propeller"/>
</dbReference>
<dbReference type="InParanoid" id="A0A067PNS3"/>
<gene>
    <name evidence="1" type="ORF">JAAARDRAFT_183581</name>
</gene>
<reference evidence="2" key="1">
    <citation type="journal article" date="2014" name="Proc. Natl. Acad. Sci. U.S.A.">
        <title>Extensive sampling of basidiomycete genomes demonstrates inadequacy of the white-rot/brown-rot paradigm for wood decay fungi.</title>
        <authorList>
            <person name="Riley R."/>
            <person name="Salamov A.A."/>
            <person name="Brown D.W."/>
            <person name="Nagy L.G."/>
            <person name="Floudas D."/>
            <person name="Held B.W."/>
            <person name="Levasseur A."/>
            <person name="Lombard V."/>
            <person name="Morin E."/>
            <person name="Otillar R."/>
            <person name="Lindquist E.A."/>
            <person name="Sun H."/>
            <person name="LaButti K.M."/>
            <person name="Schmutz J."/>
            <person name="Jabbour D."/>
            <person name="Luo H."/>
            <person name="Baker S.E."/>
            <person name="Pisabarro A.G."/>
            <person name="Walton J.D."/>
            <person name="Blanchette R.A."/>
            <person name="Henrissat B."/>
            <person name="Martin F."/>
            <person name="Cullen D."/>
            <person name="Hibbett D.S."/>
            <person name="Grigoriev I.V."/>
        </authorList>
    </citation>
    <scope>NUCLEOTIDE SEQUENCE [LARGE SCALE GENOMIC DNA]</scope>
    <source>
        <strain evidence="2">MUCL 33604</strain>
    </source>
</reference>
<name>A0A067PNS3_9AGAM</name>
<dbReference type="Gene3D" id="2.120.10.80">
    <property type="entry name" value="Kelch-type beta propeller"/>
    <property type="match status" value="1"/>
</dbReference>
<dbReference type="InterPro" id="IPR052588">
    <property type="entry name" value="Kelch_domain_protein"/>
</dbReference>
<dbReference type="AlphaFoldDB" id="A0A067PNS3"/>
<evidence type="ECO:0000313" key="1">
    <source>
        <dbReference type="EMBL" id="KDQ52947.1"/>
    </source>
</evidence>